<accession>A0AAD7RRG9</accession>
<name>A0AAD7RRG9_9TELE</name>
<organism evidence="2 3">
    <name type="scientific">Aldrovandia affinis</name>
    <dbReference type="NCBI Taxonomy" id="143900"/>
    <lineage>
        <taxon>Eukaryota</taxon>
        <taxon>Metazoa</taxon>
        <taxon>Chordata</taxon>
        <taxon>Craniata</taxon>
        <taxon>Vertebrata</taxon>
        <taxon>Euteleostomi</taxon>
        <taxon>Actinopterygii</taxon>
        <taxon>Neopterygii</taxon>
        <taxon>Teleostei</taxon>
        <taxon>Notacanthiformes</taxon>
        <taxon>Halosauridae</taxon>
        <taxon>Aldrovandia</taxon>
    </lineage>
</organism>
<dbReference type="AlphaFoldDB" id="A0AAD7RRG9"/>
<feature type="compositionally biased region" description="Gly residues" evidence="1">
    <location>
        <begin position="94"/>
        <end position="104"/>
    </location>
</feature>
<dbReference type="EMBL" id="JAINUG010000190">
    <property type="protein sequence ID" value="KAJ8388773.1"/>
    <property type="molecule type" value="Genomic_DNA"/>
</dbReference>
<protein>
    <submittedName>
        <fullName evidence="2">Uncharacterized protein</fullName>
    </submittedName>
</protein>
<evidence type="ECO:0000313" key="2">
    <source>
        <dbReference type="EMBL" id="KAJ8388773.1"/>
    </source>
</evidence>
<reference evidence="2" key="1">
    <citation type="journal article" date="2023" name="Science">
        <title>Genome structures resolve the early diversification of teleost fishes.</title>
        <authorList>
            <person name="Parey E."/>
            <person name="Louis A."/>
            <person name="Montfort J."/>
            <person name="Bouchez O."/>
            <person name="Roques C."/>
            <person name="Iampietro C."/>
            <person name="Lluch J."/>
            <person name="Castinel A."/>
            <person name="Donnadieu C."/>
            <person name="Desvignes T."/>
            <person name="Floi Bucao C."/>
            <person name="Jouanno E."/>
            <person name="Wen M."/>
            <person name="Mejri S."/>
            <person name="Dirks R."/>
            <person name="Jansen H."/>
            <person name="Henkel C."/>
            <person name="Chen W.J."/>
            <person name="Zahm M."/>
            <person name="Cabau C."/>
            <person name="Klopp C."/>
            <person name="Thompson A.W."/>
            <person name="Robinson-Rechavi M."/>
            <person name="Braasch I."/>
            <person name="Lecointre G."/>
            <person name="Bobe J."/>
            <person name="Postlethwait J.H."/>
            <person name="Berthelot C."/>
            <person name="Roest Crollius H."/>
            <person name="Guiguen Y."/>
        </authorList>
    </citation>
    <scope>NUCLEOTIDE SEQUENCE</scope>
    <source>
        <strain evidence="2">NC1722</strain>
    </source>
</reference>
<dbReference type="Proteomes" id="UP001221898">
    <property type="component" value="Unassembled WGS sequence"/>
</dbReference>
<feature type="region of interest" description="Disordered" evidence="1">
    <location>
        <begin position="84"/>
        <end position="120"/>
    </location>
</feature>
<comment type="caution">
    <text evidence="2">The sequence shown here is derived from an EMBL/GenBank/DDBJ whole genome shotgun (WGS) entry which is preliminary data.</text>
</comment>
<sequence>MAPISAEDAARRDGRSFTARAASFREHVNAITSSKRLGRTFIILNARNSARPRDPPCPRAGDQQTLLRRVFKNDIGATRARHCAGTGRQIKSSGKGGELRGGGAADYPTPSTQPPAGSTLSWANLRPLAAGRRVRYESAPNGFHGGAGGWGNGESFGCFPSSAGSWDGHDRPIAAERESRRGKRSAFTLSEEAADGVHYSVGKLGPAQVGITAGIIRRTPYHPASCCMSNWPGGGCSVTTTSLT</sequence>
<evidence type="ECO:0000313" key="3">
    <source>
        <dbReference type="Proteomes" id="UP001221898"/>
    </source>
</evidence>
<proteinExistence type="predicted"/>
<gene>
    <name evidence="2" type="ORF">AAFF_G00130060</name>
</gene>
<keyword evidence="3" id="KW-1185">Reference proteome</keyword>
<evidence type="ECO:0000256" key="1">
    <source>
        <dbReference type="SAM" id="MobiDB-lite"/>
    </source>
</evidence>